<evidence type="ECO:0000259" key="2">
    <source>
        <dbReference type="Pfam" id="PF14129"/>
    </source>
</evidence>
<reference evidence="3 4" key="1">
    <citation type="submission" date="2019-04" db="EMBL/GenBank/DDBJ databases">
        <title>Draft genome sequence of Robertkochia marina CC-AMO-30D.</title>
        <authorList>
            <person name="Hameed A."/>
            <person name="Lin S.-Y."/>
            <person name="Shahina M."/>
            <person name="Lai W.-A."/>
            <person name="Young C.-C."/>
        </authorList>
    </citation>
    <scope>NUCLEOTIDE SEQUENCE [LARGE SCALE GENOMIC DNA]</scope>
    <source>
        <strain evidence="3 4">CC-AMO-30D</strain>
    </source>
</reference>
<dbReference type="InterPro" id="IPR025381">
    <property type="entry name" value="DUF4296"/>
</dbReference>
<dbReference type="OrthoDB" id="1525222at2"/>
<dbReference type="EMBL" id="SSMC01000001">
    <property type="protein sequence ID" value="THD69080.1"/>
    <property type="molecule type" value="Genomic_DNA"/>
</dbReference>
<accession>A0A4S3M2J2</accession>
<dbReference type="Proteomes" id="UP000305939">
    <property type="component" value="Unassembled WGS sequence"/>
</dbReference>
<proteinExistence type="predicted"/>
<keyword evidence="1" id="KW-0732">Signal</keyword>
<organism evidence="3 4">
    <name type="scientific">Robertkochia marina</name>
    <dbReference type="NCBI Taxonomy" id="1227945"/>
    <lineage>
        <taxon>Bacteria</taxon>
        <taxon>Pseudomonadati</taxon>
        <taxon>Bacteroidota</taxon>
        <taxon>Flavobacteriia</taxon>
        <taxon>Flavobacteriales</taxon>
        <taxon>Flavobacteriaceae</taxon>
        <taxon>Robertkochia</taxon>
    </lineage>
</organism>
<feature type="signal peptide" evidence="1">
    <location>
        <begin position="1"/>
        <end position="19"/>
    </location>
</feature>
<evidence type="ECO:0000313" key="3">
    <source>
        <dbReference type="EMBL" id="THD69080.1"/>
    </source>
</evidence>
<gene>
    <name evidence="3" type="ORF">E7Z59_01765</name>
</gene>
<sequence length="151" mass="17473">MILKMKCFYLLLLVMMVSGCTEKVIEKPENLISEKEMVDIYFDVALFNASKNSGYDKFREHAINSRDYIYTKYGIDSLQLANSGTYYAAKPVVYEKIYERVEERLDSLKRVFDKEIGGEDVPDSREDIRIDSLNLGDEAREQISEQAKDSL</sequence>
<evidence type="ECO:0000313" key="4">
    <source>
        <dbReference type="Proteomes" id="UP000305939"/>
    </source>
</evidence>
<comment type="caution">
    <text evidence="3">The sequence shown here is derived from an EMBL/GenBank/DDBJ whole genome shotgun (WGS) entry which is preliminary data.</text>
</comment>
<evidence type="ECO:0000256" key="1">
    <source>
        <dbReference type="SAM" id="SignalP"/>
    </source>
</evidence>
<dbReference type="Pfam" id="PF14129">
    <property type="entry name" value="DUF4296"/>
    <property type="match status" value="1"/>
</dbReference>
<keyword evidence="4" id="KW-1185">Reference proteome</keyword>
<name>A0A4S3M2J2_9FLAO</name>
<feature type="chain" id="PRO_5021021223" evidence="1">
    <location>
        <begin position="20"/>
        <end position="151"/>
    </location>
</feature>
<dbReference type="AlphaFoldDB" id="A0A4S3M2J2"/>
<dbReference type="PROSITE" id="PS51257">
    <property type="entry name" value="PROKAR_LIPOPROTEIN"/>
    <property type="match status" value="1"/>
</dbReference>
<protein>
    <submittedName>
        <fullName evidence="3">DUF4296 domain-containing protein</fullName>
    </submittedName>
</protein>
<feature type="domain" description="DUF4296" evidence="2">
    <location>
        <begin position="28"/>
        <end position="108"/>
    </location>
</feature>